<organism evidence="2 3">
    <name type="scientific">Lojkania enalia</name>
    <dbReference type="NCBI Taxonomy" id="147567"/>
    <lineage>
        <taxon>Eukaryota</taxon>
        <taxon>Fungi</taxon>
        <taxon>Dikarya</taxon>
        <taxon>Ascomycota</taxon>
        <taxon>Pezizomycotina</taxon>
        <taxon>Dothideomycetes</taxon>
        <taxon>Pleosporomycetidae</taxon>
        <taxon>Pleosporales</taxon>
        <taxon>Pleosporales incertae sedis</taxon>
        <taxon>Lojkania</taxon>
    </lineage>
</organism>
<proteinExistence type="predicted"/>
<evidence type="ECO:0000313" key="2">
    <source>
        <dbReference type="EMBL" id="KAF2269437.1"/>
    </source>
</evidence>
<dbReference type="SUPFAM" id="SSF54160">
    <property type="entry name" value="Chromo domain-like"/>
    <property type="match status" value="1"/>
</dbReference>
<keyword evidence="3" id="KW-1185">Reference proteome</keyword>
<dbReference type="EMBL" id="ML986582">
    <property type="protein sequence ID" value="KAF2269437.1"/>
    <property type="molecule type" value="Genomic_DNA"/>
</dbReference>
<evidence type="ECO:0008006" key="4">
    <source>
        <dbReference type="Google" id="ProtNLM"/>
    </source>
</evidence>
<protein>
    <recommendedName>
        <fullName evidence="4">Chromo domain-containing protein</fullName>
    </recommendedName>
</protein>
<dbReference type="AlphaFoldDB" id="A0A9P4TP67"/>
<comment type="subunit">
    <text evidence="1">Component of the NuA4 histone acetyltransferase complex.</text>
</comment>
<sequence length="53" mass="6063">GQQWEARQILESDGEEYLVEWAGVDLSTGKQYEDTWVKKTSVGDELVSQWESA</sequence>
<reference evidence="3" key="1">
    <citation type="journal article" date="2020" name="Stud. Mycol.">
        <title>101 Dothideomycetes genomes: A test case for predicting lifestyles and emergence of pathogens.</title>
        <authorList>
            <person name="Haridas S."/>
            <person name="Albert R."/>
            <person name="Binder M."/>
            <person name="Bloem J."/>
            <person name="LaButti K."/>
            <person name="Salamov A."/>
            <person name="Andreopoulos B."/>
            <person name="Baker S."/>
            <person name="Barry K."/>
            <person name="Bills G."/>
            <person name="Bluhm B."/>
            <person name="Cannon C."/>
            <person name="Castanera R."/>
            <person name="Culley D."/>
            <person name="Daum C."/>
            <person name="Ezra D."/>
            <person name="Gonzalez J."/>
            <person name="Henrissat B."/>
            <person name="Kuo A."/>
            <person name="Liang C."/>
            <person name="Lipzen A."/>
            <person name="Lutzoni F."/>
            <person name="Magnuson J."/>
            <person name="Mondo S."/>
            <person name="Nolan M."/>
            <person name="Ohm R."/>
            <person name="Pangilinan J."/>
            <person name="Park H.-J."/>
            <person name="Ramirez L."/>
            <person name="Alfaro M."/>
            <person name="Sun H."/>
            <person name="Tritt A."/>
            <person name="Yoshinaga Y."/>
            <person name="Zwiers L.-H."/>
            <person name="Turgeon B."/>
            <person name="Goodwin S."/>
            <person name="Spatafora J."/>
            <person name="Crous P."/>
            <person name="Grigoriev I."/>
        </authorList>
    </citation>
    <scope>NUCLEOTIDE SEQUENCE [LARGE SCALE GENOMIC DNA]</scope>
    <source>
        <strain evidence="3">CBS 304.66</strain>
    </source>
</reference>
<dbReference type="Proteomes" id="UP000800093">
    <property type="component" value="Unassembled WGS sequence"/>
</dbReference>
<name>A0A9P4TP67_9PLEO</name>
<comment type="caution">
    <text evidence="2">The sequence shown here is derived from an EMBL/GenBank/DDBJ whole genome shotgun (WGS) entry which is preliminary data.</text>
</comment>
<feature type="non-terminal residue" evidence="2">
    <location>
        <position position="1"/>
    </location>
</feature>
<dbReference type="Gene3D" id="2.40.50.40">
    <property type="match status" value="1"/>
</dbReference>
<evidence type="ECO:0000313" key="3">
    <source>
        <dbReference type="Proteomes" id="UP000800093"/>
    </source>
</evidence>
<dbReference type="OrthoDB" id="3647690at2759"/>
<feature type="non-terminal residue" evidence="2">
    <location>
        <position position="53"/>
    </location>
</feature>
<gene>
    <name evidence="2" type="ORF">CC78DRAFT_429026</name>
</gene>
<dbReference type="InterPro" id="IPR016197">
    <property type="entry name" value="Chromo-like_dom_sf"/>
</dbReference>
<accession>A0A9P4TP67</accession>
<evidence type="ECO:0000256" key="1">
    <source>
        <dbReference type="ARBA" id="ARBA00011353"/>
    </source>
</evidence>